<evidence type="ECO:0000313" key="3">
    <source>
        <dbReference type="Proteomes" id="UP000006727"/>
    </source>
</evidence>
<gene>
    <name evidence="1" type="ORF">PHYPA_004966</name>
</gene>
<name>A0A2K1KVZ8_PHYPA</name>
<reference evidence="1 3" key="1">
    <citation type="journal article" date="2008" name="Science">
        <title>The Physcomitrella genome reveals evolutionary insights into the conquest of land by plants.</title>
        <authorList>
            <person name="Rensing S."/>
            <person name="Lang D."/>
            <person name="Zimmer A."/>
            <person name="Terry A."/>
            <person name="Salamov A."/>
            <person name="Shapiro H."/>
            <person name="Nishiyama T."/>
            <person name="Perroud P.-F."/>
            <person name="Lindquist E."/>
            <person name="Kamisugi Y."/>
            <person name="Tanahashi T."/>
            <person name="Sakakibara K."/>
            <person name="Fujita T."/>
            <person name="Oishi K."/>
            <person name="Shin-I T."/>
            <person name="Kuroki Y."/>
            <person name="Toyoda A."/>
            <person name="Suzuki Y."/>
            <person name="Hashimoto A."/>
            <person name="Yamaguchi K."/>
            <person name="Sugano A."/>
            <person name="Kohara Y."/>
            <person name="Fujiyama A."/>
            <person name="Anterola A."/>
            <person name="Aoki S."/>
            <person name="Ashton N."/>
            <person name="Barbazuk W.B."/>
            <person name="Barker E."/>
            <person name="Bennetzen J."/>
            <person name="Bezanilla M."/>
            <person name="Blankenship R."/>
            <person name="Cho S.H."/>
            <person name="Dutcher S."/>
            <person name="Estelle M."/>
            <person name="Fawcett J.A."/>
            <person name="Gundlach H."/>
            <person name="Hanada K."/>
            <person name="Heyl A."/>
            <person name="Hicks K.A."/>
            <person name="Hugh J."/>
            <person name="Lohr M."/>
            <person name="Mayer K."/>
            <person name="Melkozernov A."/>
            <person name="Murata T."/>
            <person name="Nelson D."/>
            <person name="Pils B."/>
            <person name="Prigge M."/>
            <person name="Reiss B."/>
            <person name="Renner T."/>
            <person name="Rombauts S."/>
            <person name="Rushton P."/>
            <person name="Sanderfoot A."/>
            <person name="Schween G."/>
            <person name="Shiu S.-H."/>
            <person name="Stueber K."/>
            <person name="Theodoulou F.L."/>
            <person name="Tu H."/>
            <person name="Van de Peer Y."/>
            <person name="Verrier P.J."/>
            <person name="Waters E."/>
            <person name="Wood A."/>
            <person name="Yang L."/>
            <person name="Cove D."/>
            <person name="Cuming A."/>
            <person name="Hasebe M."/>
            <person name="Lucas S."/>
            <person name="Mishler D.B."/>
            <person name="Reski R."/>
            <person name="Grigoriev I."/>
            <person name="Quatrano R.S."/>
            <person name="Boore J.L."/>
        </authorList>
    </citation>
    <scope>NUCLEOTIDE SEQUENCE [LARGE SCALE GENOMIC DNA]</scope>
    <source>
        <strain evidence="2 3">cv. Gransden 2004</strain>
    </source>
</reference>
<protein>
    <recommendedName>
        <fullName evidence="4">Serine-threonine/tyrosine-protein kinase catalytic domain-containing protein</fullName>
    </recommendedName>
</protein>
<sequence>MNLNEINKLTNLIEKSYLNEKEVHDVLKLIKIALPCIQHACEKQPTMAWIASLLQANEQSKVVVPY</sequence>
<proteinExistence type="predicted"/>
<keyword evidence="3" id="KW-1185">Reference proteome</keyword>
<evidence type="ECO:0000313" key="1">
    <source>
        <dbReference type="EMBL" id="PNR57972.1"/>
    </source>
</evidence>
<reference evidence="2" key="3">
    <citation type="submission" date="2020-12" db="UniProtKB">
        <authorList>
            <consortium name="EnsemblPlants"/>
        </authorList>
    </citation>
    <scope>IDENTIFICATION</scope>
</reference>
<evidence type="ECO:0000313" key="2">
    <source>
        <dbReference type="EnsemblPlants" id="Pp3c3_25800V3.1"/>
    </source>
</evidence>
<reference evidence="1 3" key="2">
    <citation type="journal article" date="2018" name="Plant J.">
        <title>The Physcomitrella patens chromosome-scale assembly reveals moss genome structure and evolution.</title>
        <authorList>
            <person name="Lang D."/>
            <person name="Ullrich K.K."/>
            <person name="Murat F."/>
            <person name="Fuchs J."/>
            <person name="Jenkins J."/>
            <person name="Haas F.B."/>
            <person name="Piednoel M."/>
            <person name="Gundlach H."/>
            <person name="Van Bel M."/>
            <person name="Meyberg R."/>
            <person name="Vives C."/>
            <person name="Morata J."/>
            <person name="Symeonidi A."/>
            <person name="Hiss M."/>
            <person name="Muchero W."/>
            <person name="Kamisugi Y."/>
            <person name="Saleh O."/>
            <person name="Blanc G."/>
            <person name="Decker E.L."/>
            <person name="van Gessel N."/>
            <person name="Grimwood J."/>
            <person name="Hayes R.D."/>
            <person name="Graham S.W."/>
            <person name="Gunter L.E."/>
            <person name="McDaniel S.F."/>
            <person name="Hoernstein S.N.W."/>
            <person name="Larsson A."/>
            <person name="Li F.W."/>
            <person name="Perroud P.F."/>
            <person name="Phillips J."/>
            <person name="Ranjan P."/>
            <person name="Rokshar D.S."/>
            <person name="Rothfels C.J."/>
            <person name="Schneider L."/>
            <person name="Shu S."/>
            <person name="Stevenson D.W."/>
            <person name="Thummler F."/>
            <person name="Tillich M."/>
            <person name="Villarreal Aguilar J.C."/>
            <person name="Widiez T."/>
            <person name="Wong G.K."/>
            <person name="Wymore A."/>
            <person name="Zhang Y."/>
            <person name="Zimmer A.D."/>
            <person name="Quatrano R.S."/>
            <person name="Mayer K.F.X."/>
            <person name="Goodstein D."/>
            <person name="Casacuberta J.M."/>
            <person name="Vandepoele K."/>
            <person name="Reski R."/>
            <person name="Cuming A.C."/>
            <person name="Tuskan G.A."/>
            <person name="Maumus F."/>
            <person name="Salse J."/>
            <person name="Schmutz J."/>
            <person name="Rensing S.A."/>
        </authorList>
    </citation>
    <scope>NUCLEOTIDE SEQUENCE [LARGE SCALE GENOMIC DNA]</scope>
    <source>
        <strain evidence="2 3">cv. Gransden 2004</strain>
    </source>
</reference>
<dbReference type="Gramene" id="Pp3c3_25800V3.1">
    <property type="protein sequence ID" value="Pp3c3_25800V3.1"/>
    <property type="gene ID" value="Pp3c3_25800"/>
</dbReference>
<evidence type="ECO:0008006" key="4">
    <source>
        <dbReference type="Google" id="ProtNLM"/>
    </source>
</evidence>
<accession>A0A2K1KVZ8</accession>
<dbReference type="EMBL" id="ABEU02000003">
    <property type="protein sequence ID" value="PNR57972.1"/>
    <property type="molecule type" value="Genomic_DNA"/>
</dbReference>
<dbReference type="AlphaFoldDB" id="A0A2K1KVZ8"/>
<dbReference type="EnsemblPlants" id="Pp3c3_25800V3.1">
    <property type="protein sequence ID" value="Pp3c3_25800V3.1"/>
    <property type="gene ID" value="Pp3c3_25800"/>
</dbReference>
<organism evidence="1">
    <name type="scientific">Physcomitrium patens</name>
    <name type="common">Spreading-leaved earth moss</name>
    <name type="synonym">Physcomitrella patens</name>
    <dbReference type="NCBI Taxonomy" id="3218"/>
    <lineage>
        <taxon>Eukaryota</taxon>
        <taxon>Viridiplantae</taxon>
        <taxon>Streptophyta</taxon>
        <taxon>Embryophyta</taxon>
        <taxon>Bryophyta</taxon>
        <taxon>Bryophytina</taxon>
        <taxon>Bryopsida</taxon>
        <taxon>Funariidae</taxon>
        <taxon>Funariales</taxon>
        <taxon>Funariaceae</taxon>
        <taxon>Physcomitrium</taxon>
    </lineage>
</organism>
<dbReference type="InParanoid" id="A0A2K1KVZ8"/>
<dbReference type="Proteomes" id="UP000006727">
    <property type="component" value="Chromosome 3"/>
</dbReference>